<organism evidence="9 10">
    <name type="scientific">Microbacterium oryzae</name>
    <dbReference type="NCBI Taxonomy" id="743009"/>
    <lineage>
        <taxon>Bacteria</taxon>
        <taxon>Bacillati</taxon>
        <taxon>Actinomycetota</taxon>
        <taxon>Actinomycetes</taxon>
        <taxon>Micrococcales</taxon>
        <taxon>Microbacteriaceae</taxon>
        <taxon>Microbacterium</taxon>
    </lineage>
</organism>
<evidence type="ECO:0000256" key="1">
    <source>
        <dbReference type="ARBA" id="ARBA00004651"/>
    </source>
</evidence>
<keyword evidence="5 7" id="KW-0472">Membrane</keyword>
<keyword evidence="2" id="KW-1003">Cell membrane</keyword>
<feature type="transmembrane region" description="Helical" evidence="7">
    <location>
        <begin position="142"/>
        <end position="162"/>
    </location>
</feature>
<feature type="domain" description="Integral membrane bound transporter" evidence="8">
    <location>
        <begin position="29"/>
        <end position="151"/>
    </location>
</feature>
<evidence type="ECO:0000256" key="5">
    <source>
        <dbReference type="ARBA" id="ARBA00023136"/>
    </source>
</evidence>
<comment type="similarity">
    <text evidence="6">Belongs to the YccS/YhfK family.</text>
</comment>
<dbReference type="AlphaFoldDB" id="A0A6I6DQS3"/>
<comment type="subcellular location">
    <subcellularLocation>
        <location evidence="1">Cell membrane</location>
        <topology evidence="1">Multi-pass membrane protein</topology>
    </subcellularLocation>
</comment>
<sequence>MRLTAAIRAPRRPPALQAAKSALATVAAWFIAGSLIPEGPPPVFAAIAALLVVQPSLNQSLAKAVERSVGVIAGVVIASAVAILLGDAAWVVIIAIVAAMAFAWLLRMTPGTANQVAISALLVLVLGPSTPDYALDRVIETVIGAAIGVVVNIVLVPPIALAPARASVDALGEEVARALERLADALSAPRGRTELEELMLTARLLRPMRDASDAAILAASESLALNPRGARHRDDLARLSAIVDRLGPIVTQIIGMTRAFYDHYDDDLSGEPAVRDISVQLRRAAHDVRLRLHHATAGEPPHDEAALTSPLMVSAPSGLRWILVGSLLEDLRRIHEALSDDVV</sequence>
<keyword evidence="3 7" id="KW-0812">Transmembrane</keyword>
<proteinExistence type="inferred from homology"/>
<evidence type="ECO:0000313" key="10">
    <source>
        <dbReference type="Proteomes" id="UP000422989"/>
    </source>
</evidence>
<dbReference type="OrthoDB" id="5176502at2"/>
<keyword evidence="10" id="KW-1185">Reference proteome</keyword>
<dbReference type="Pfam" id="PF13515">
    <property type="entry name" value="FUSC_2"/>
    <property type="match status" value="1"/>
</dbReference>
<dbReference type="Proteomes" id="UP000422989">
    <property type="component" value="Chromosome"/>
</dbReference>
<feature type="transmembrane region" description="Helical" evidence="7">
    <location>
        <begin position="69"/>
        <end position="100"/>
    </location>
</feature>
<dbReference type="RefSeq" id="WP_156240808.1">
    <property type="nucleotide sequence ID" value="NZ_BAAAZL010000002.1"/>
</dbReference>
<evidence type="ECO:0000256" key="7">
    <source>
        <dbReference type="SAM" id="Phobius"/>
    </source>
</evidence>
<dbReference type="KEGG" id="moj:D7D94_00930"/>
<dbReference type="InterPro" id="IPR049453">
    <property type="entry name" value="Memb_transporter_dom"/>
</dbReference>
<dbReference type="GO" id="GO:0005886">
    <property type="term" value="C:plasma membrane"/>
    <property type="evidence" value="ECO:0007669"/>
    <property type="project" value="UniProtKB-SubCell"/>
</dbReference>
<evidence type="ECO:0000259" key="8">
    <source>
        <dbReference type="Pfam" id="PF13515"/>
    </source>
</evidence>
<evidence type="ECO:0000256" key="6">
    <source>
        <dbReference type="ARBA" id="ARBA00043993"/>
    </source>
</evidence>
<dbReference type="EMBL" id="CP032550">
    <property type="protein sequence ID" value="QGU26416.1"/>
    <property type="molecule type" value="Genomic_DNA"/>
</dbReference>
<accession>A0A6I6DQS3</accession>
<protein>
    <submittedName>
        <fullName evidence="9">FUSC family protein</fullName>
    </submittedName>
</protein>
<dbReference type="PANTHER" id="PTHR30509">
    <property type="entry name" value="P-HYDROXYBENZOIC ACID EFFLUX PUMP SUBUNIT-RELATED"/>
    <property type="match status" value="1"/>
</dbReference>
<gene>
    <name evidence="9" type="ORF">D7D94_00930</name>
</gene>
<keyword evidence="4 7" id="KW-1133">Transmembrane helix</keyword>
<evidence type="ECO:0000256" key="2">
    <source>
        <dbReference type="ARBA" id="ARBA00022475"/>
    </source>
</evidence>
<reference evidence="9 10" key="1">
    <citation type="submission" date="2018-09" db="EMBL/GenBank/DDBJ databases">
        <title>Whole genome sequencing of Microbacterium oryzae strain MB-10T.</title>
        <authorList>
            <person name="Das S.K."/>
        </authorList>
    </citation>
    <scope>NUCLEOTIDE SEQUENCE [LARGE SCALE GENOMIC DNA]</scope>
    <source>
        <strain evidence="9 10">MB-10</strain>
    </source>
</reference>
<name>A0A6I6DQS3_9MICO</name>
<evidence type="ECO:0000256" key="3">
    <source>
        <dbReference type="ARBA" id="ARBA00022692"/>
    </source>
</evidence>
<evidence type="ECO:0000256" key="4">
    <source>
        <dbReference type="ARBA" id="ARBA00022989"/>
    </source>
</evidence>
<dbReference type="PANTHER" id="PTHR30509:SF9">
    <property type="entry name" value="MULTIDRUG RESISTANCE PROTEIN MDTO"/>
    <property type="match status" value="1"/>
</dbReference>
<evidence type="ECO:0000313" key="9">
    <source>
        <dbReference type="EMBL" id="QGU26416.1"/>
    </source>
</evidence>